<evidence type="ECO:0000256" key="9">
    <source>
        <dbReference type="SAM" id="Phobius"/>
    </source>
</evidence>
<keyword evidence="9" id="KW-0472">Membrane</keyword>
<dbReference type="SUPFAM" id="SSF56645">
    <property type="entry name" value="Acyl-CoA dehydrogenase NM domain-like"/>
    <property type="match status" value="1"/>
</dbReference>
<dbReference type="Pfam" id="PF02770">
    <property type="entry name" value="Acyl-CoA_dh_M"/>
    <property type="match status" value="1"/>
</dbReference>
<comment type="caution">
    <text evidence="11">The sequence shown here is derived from an EMBL/GenBank/DDBJ whole genome shotgun (WGS) entry which is preliminary data.</text>
</comment>
<dbReference type="InterPro" id="IPR023298">
    <property type="entry name" value="ATPase_P-typ_TM_dom_sf"/>
</dbReference>
<keyword evidence="5" id="KW-0547">Nucleotide-binding</keyword>
<keyword evidence="9" id="KW-1133">Transmembrane helix</keyword>
<proteinExistence type="inferred from homology"/>
<comment type="subcellular location">
    <subcellularLocation>
        <location evidence="2">Membrane</location>
        <topology evidence="2">Multi-pass membrane protein</topology>
    </subcellularLocation>
</comment>
<dbReference type="NCBIfam" id="TIGR01494">
    <property type="entry name" value="ATPase_P-type"/>
    <property type="match status" value="1"/>
</dbReference>
<evidence type="ECO:0000313" key="11">
    <source>
        <dbReference type="EMBL" id="NMQ18303.1"/>
    </source>
</evidence>
<dbReference type="PRINTS" id="PR00119">
    <property type="entry name" value="CATATPASE"/>
</dbReference>
<dbReference type="PANTHER" id="PTHR42803:SF1">
    <property type="entry name" value="BROAD-SPECIFICITY LINEAR ACYL-COA DEHYDROGENASE FADE5"/>
    <property type="match status" value="1"/>
</dbReference>
<dbReference type="SUPFAM" id="SSF81665">
    <property type="entry name" value="Calcium ATPase, transmembrane domain M"/>
    <property type="match status" value="1"/>
</dbReference>
<sequence length="989" mass="106772">MAQEYSGRIVLESDQAIHHKQGGLMNKRFTLFAIFLLGMVSSAQALDAYGPVRRGEDLWDIAKHVYHDQDVSRDQVMLALLKANPQAFEYACNANSPLKVGEKLQIPALATVSALSRADALQEFERQLREWEDHRLSNGKFVCPPASDVAKLAPAQAAPPVPEVTAPEGTPTPVPEVAAPAVKPVAKSTAKPTLEQRIVWDLDWAAIPILLLLLAGIVWWKYRLKPAAPAPVAAPSAREMDFAAETVDAVLAYLQADRAQGLSTAEAANRVRGVGPNALDEKRVTLLQRILPYFWGPIPWMIEAAALLSLLTRDWNDFLVITTLLLFNAVIGFREEASAANALAALKGQLALKARALRDGEWREIAARDLAPGDIVRIRLGDIIPADVKLIEGDYLSVDQAALTGESLPVDKKTGEVAFSGSIAKQGEMVAVVTGTGANTFFGRTAKLVETAGAKSHLQESVLQIGNFLIFFALTLIVVLSAVELYWGTSFIHLLKLALILLVASIPVAMPAVLSVTMALGALKLSKLKAIVSRMEAIEEMAGVDILCSDKTGTMNLTEPQAGSDLSAVRAKAVPEADHYRLYGQKIFITWGDHDLTDNVVHLVLARTPDAPEGVKGISLFLVPKFLVNADSSLGQRNDVQCVSIEHKLGIHASPTCVMSFGDQDGAIGYLVGKENKGLAHMFTMMNEARQKVGIQGLGVADRAYQQARDYAKERVQGRPLDQKSGDRVAIIQHPDVRRMLMTMKSQVEAMRAFAYVMATDMDLAHKHPDAAERQRRQARVDLLIPVVKGWCTELSVEIASTGIQVHGGMGYVEETGACQYLRDARVTPIYEGTTGIQAADLVGRKLAMDQGAAMADLIQEMRGIEAELAQADSAELTVIGASLTAGVQALEQATQWVLQTFSHDPNAAAVASGNYLMLTGYVCGGWQMARAALVAKSKLDAGEDPGFHGAKLATARFYAEQIMPQADALLKIVRSGGSSILALSAEQF</sequence>
<dbReference type="InterPro" id="IPR006091">
    <property type="entry name" value="Acyl-CoA_Oxase/DH_mid-dom"/>
</dbReference>
<dbReference type="InterPro" id="IPR004014">
    <property type="entry name" value="ATPase_P-typ_cation-transptr_N"/>
</dbReference>
<dbReference type="InterPro" id="IPR036250">
    <property type="entry name" value="AcylCo_DH-like_C"/>
</dbReference>
<evidence type="ECO:0000256" key="2">
    <source>
        <dbReference type="ARBA" id="ARBA00004141"/>
    </source>
</evidence>
<dbReference type="SMART" id="SM00831">
    <property type="entry name" value="Cation_ATPase_N"/>
    <property type="match status" value="1"/>
</dbReference>
<organism evidence="11 12">
    <name type="scientific">Candidatus Competibacter phosphatis</name>
    <dbReference type="NCBI Taxonomy" id="221280"/>
    <lineage>
        <taxon>Bacteria</taxon>
        <taxon>Pseudomonadati</taxon>
        <taxon>Pseudomonadota</taxon>
        <taxon>Gammaproteobacteria</taxon>
        <taxon>Candidatus Competibacteraceae</taxon>
        <taxon>Candidatus Competibacter</taxon>
    </lineage>
</organism>
<dbReference type="NCBIfam" id="TIGR03505">
    <property type="entry name" value="FimV_core"/>
    <property type="match status" value="1"/>
</dbReference>
<dbReference type="InterPro" id="IPR025878">
    <property type="entry name" value="Acyl-CoA_dh-like_C_dom"/>
</dbReference>
<evidence type="ECO:0000256" key="1">
    <source>
        <dbReference type="ARBA" id="ARBA00001974"/>
    </source>
</evidence>
<reference evidence="11 12" key="1">
    <citation type="submission" date="2019-03" db="EMBL/GenBank/DDBJ databases">
        <title>Metabolic reconstructions from genomes of highly enriched 'Candidatus Accumulibacter' and 'Candidatus Competibacter' bioreactor populations.</title>
        <authorList>
            <person name="Annavajhala M.K."/>
            <person name="Welles L."/>
            <person name="Abbas B."/>
            <person name="Sorokin D."/>
            <person name="Park H."/>
            <person name="Van Loosdrecht M."/>
            <person name="Chandran K."/>
        </authorList>
    </citation>
    <scope>NUCLEOTIDE SEQUENCE [LARGE SCALE GENOMIC DNA]</scope>
    <source>
        <strain evidence="11 12">SBR_G</strain>
    </source>
</reference>
<evidence type="ECO:0000259" key="10">
    <source>
        <dbReference type="SMART" id="SM00831"/>
    </source>
</evidence>
<dbReference type="InterPro" id="IPR046373">
    <property type="entry name" value="Acyl-CoA_Oxase/DH_mid-dom_sf"/>
</dbReference>
<dbReference type="SUPFAM" id="SSF81653">
    <property type="entry name" value="Calcium ATPase, transduction domain A"/>
    <property type="match status" value="1"/>
</dbReference>
<comment type="cofactor">
    <cofactor evidence="1">
        <name>FAD</name>
        <dbReference type="ChEBI" id="CHEBI:57692"/>
    </cofactor>
</comment>
<keyword evidence="9" id="KW-0812">Transmembrane</keyword>
<keyword evidence="6" id="KW-0274">FAD</keyword>
<dbReference type="Gene3D" id="1.20.1110.10">
    <property type="entry name" value="Calcium-transporting ATPase, transmembrane domain"/>
    <property type="match status" value="1"/>
</dbReference>
<dbReference type="InterPro" id="IPR052166">
    <property type="entry name" value="Diverse_Acyl-CoA_DH"/>
</dbReference>
<keyword evidence="12" id="KW-1185">Reference proteome</keyword>
<gene>
    <name evidence="11" type="ORF">E4P82_03285</name>
</gene>
<dbReference type="Gene3D" id="2.40.110.10">
    <property type="entry name" value="Butyryl-CoA Dehydrogenase, subunit A, domain 2"/>
    <property type="match status" value="1"/>
</dbReference>
<evidence type="ECO:0000256" key="6">
    <source>
        <dbReference type="ARBA" id="ARBA00022827"/>
    </source>
</evidence>
<keyword evidence="7" id="KW-0067">ATP-binding</keyword>
<feature type="transmembrane region" description="Helical" evidence="9">
    <location>
        <begin position="465"/>
        <end position="487"/>
    </location>
</feature>
<comment type="similarity">
    <text evidence="3">Belongs to the acyl-CoA dehydrogenase family.</text>
</comment>
<dbReference type="Pfam" id="PF00690">
    <property type="entry name" value="Cation_ATPase_N"/>
    <property type="match status" value="1"/>
</dbReference>
<accession>A0ABX1TJF4</accession>
<dbReference type="SUPFAM" id="SSF47203">
    <property type="entry name" value="Acyl-CoA dehydrogenase C-terminal domain-like"/>
    <property type="match status" value="1"/>
</dbReference>
<feature type="transmembrane region" description="Helical" evidence="9">
    <location>
        <begin position="499"/>
        <end position="525"/>
    </location>
</feature>
<dbReference type="Proteomes" id="UP000760480">
    <property type="component" value="Unassembled WGS sequence"/>
</dbReference>
<evidence type="ECO:0000256" key="7">
    <source>
        <dbReference type="ARBA" id="ARBA00022840"/>
    </source>
</evidence>
<evidence type="ECO:0000256" key="5">
    <source>
        <dbReference type="ARBA" id="ARBA00022741"/>
    </source>
</evidence>
<dbReference type="Gene3D" id="3.40.50.1000">
    <property type="entry name" value="HAD superfamily/HAD-like"/>
    <property type="match status" value="1"/>
</dbReference>
<protein>
    <recommendedName>
        <fullName evidence="10">Cation-transporting P-type ATPase N-terminal domain-containing protein</fullName>
    </recommendedName>
</protein>
<dbReference type="Gene3D" id="1.20.140.10">
    <property type="entry name" value="Butyryl-CoA Dehydrogenase, subunit A, domain 3"/>
    <property type="match status" value="1"/>
</dbReference>
<name>A0ABX1TJF4_9GAMM</name>
<evidence type="ECO:0000256" key="3">
    <source>
        <dbReference type="ARBA" id="ARBA00009347"/>
    </source>
</evidence>
<dbReference type="Gene3D" id="2.70.150.10">
    <property type="entry name" value="Calcium-transporting ATPase, cytoplasmic transduction domain A"/>
    <property type="match status" value="1"/>
</dbReference>
<keyword evidence="4" id="KW-0285">Flavoprotein</keyword>
<dbReference type="Pfam" id="PF12806">
    <property type="entry name" value="Acyl-CoA_dh_C"/>
    <property type="match status" value="1"/>
</dbReference>
<dbReference type="InterPro" id="IPR023214">
    <property type="entry name" value="HAD_sf"/>
</dbReference>
<dbReference type="Pfam" id="PF00122">
    <property type="entry name" value="E1-E2_ATPase"/>
    <property type="match status" value="1"/>
</dbReference>
<dbReference type="PANTHER" id="PTHR42803">
    <property type="entry name" value="ACYL-COA DEHYDROGENASE"/>
    <property type="match status" value="1"/>
</dbReference>
<feature type="domain" description="Cation-transporting P-type ATPase N-terminal" evidence="10">
    <location>
        <begin position="241"/>
        <end position="314"/>
    </location>
</feature>
<evidence type="ECO:0000313" key="12">
    <source>
        <dbReference type="Proteomes" id="UP000760480"/>
    </source>
</evidence>
<evidence type="ECO:0000256" key="8">
    <source>
        <dbReference type="ARBA" id="ARBA00023002"/>
    </source>
</evidence>
<dbReference type="InterPro" id="IPR001757">
    <property type="entry name" value="P_typ_ATPase"/>
</dbReference>
<dbReference type="EMBL" id="SPMZ01000011">
    <property type="protein sequence ID" value="NMQ18303.1"/>
    <property type="molecule type" value="Genomic_DNA"/>
</dbReference>
<dbReference type="Pfam" id="PF00441">
    <property type="entry name" value="Acyl-CoA_dh_1"/>
    <property type="match status" value="1"/>
</dbReference>
<dbReference type="InterPro" id="IPR009075">
    <property type="entry name" value="AcylCo_DH/oxidase_C"/>
</dbReference>
<dbReference type="InterPro" id="IPR020012">
    <property type="entry name" value="LysM_FimV"/>
</dbReference>
<dbReference type="InterPro" id="IPR008250">
    <property type="entry name" value="ATPase_P-typ_transduc_dom_A_sf"/>
</dbReference>
<keyword evidence="8" id="KW-0560">Oxidoreductase</keyword>
<evidence type="ECO:0000256" key="4">
    <source>
        <dbReference type="ARBA" id="ARBA00022630"/>
    </source>
</evidence>
<dbReference type="InterPro" id="IPR009100">
    <property type="entry name" value="AcylCoA_DH/oxidase_NM_dom_sf"/>
</dbReference>
<dbReference type="InterPro" id="IPR059000">
    <property type="entry name" value="ATPase_P-type_domA"/>
</dbReference>